<keyword evidence="3" id="KW-1185">Reference proteome</keyword>
<organism evidence="2 3">
    <name type="scientific">Chitinophaga varians</name>
    <dbReference type="NCBI Taxonomy" id="2202339"/>
    <lineage>
        <taxon>Bacteria</taxon>
        <taxon>Pseudomonadati</taxon>
        <taxon>Bacteroidota</taxon>
        <taxon>Chitinophagia</taxon>
        <taxon>Chitinophagales</taxon>
        <taxon>Chitinophagaceae</taxon>
        <taxon>Chitinophaga</taxon>
    </lineage>
</organism>
<dbReference type="RefSeq" id="WP_168869021.1">
    <property type="nucleotide sequence ID" value="NZ_JABAIA010000001.1"/>
</dbReference>
<evidence type="ECO:0000313" key="3">
    <source>
        <dbReference type="Proteomes" id="UP000570474"/>
    </source>
</evidence>
<feature type="transmembrane region" description="Helical" evidence="1">
    <location>
        <begin position="75"/>
        <end position="96"/>
    </location>
</feature>
<name>A0A847RII4_9BACT</name>
<feature type="transmembrane region" description="Helical" evidence="1">
    <location>
        <begin position="156"/>
        <end position="180"/>
    </location>
</feature>
<protein>
    <submittedName>
        <fullName evidence="2">Uncharacterized protein</fullName>
    </submittedName>
</protein>
<keyword evidence="1" id="KW-1133">Transmembrane helix</keyword>
<proteinExistence type="predicted"/>
<feature type="transmembrane region" description="Helical" evidence="1">
    <location>
        <begin position="132"/>
        <end position="150"/>
    </location>
</feature>
<reference evidence="2 3" key="1">
    <citation type="submission" date="2020-04" db="EMBL/GenBank/DDBJ databases">
        <authorList>
            <person name="Yin C."/>
        </authorList>
    </citation>
    <scope>NUCLEOTIDE SEQUENCE [LARGE SCALE GENOMIC DNA]</scope>
    <source>
        <strain evidence="2 3">Ae27</strain>
    </source>
</reference>
<accession>A0A847RII4</accession>
<gene>
    <name evidence="2" type="ORF">HGH92_01635</name>
</gene>
<evidence type="ECO:0000313" key="2">
    <source>
        <dbReference type="EMBL" id="NLR62996.1"/>
    </source>
</evidence>
<evidence type="ECO:0000256" key="1">
    <source>
        <dbReference type="SAM" id="Phobius"/>
    </source>
</evidence>
<keyword evidence="1" id="KW-0472">Membrane</keyword>
<dbReference type="AlphaFoldDB" id="A0A847RII4"/>
<keyword evidence="1" id="KW-0812">Transmembrane</keyword>
<dbReference type="Proteomes" id="UP000570474">
    <property type="component" value="Unassembled WGS sequence"/>
</dbReference>
<feature type="transmembrane region" description="Helical" evidence="1">
    <location>
        <begin position="12"/>
        <end position="33"/>
    </location>
</feature>
<sequence length="326" mass="37367">MNEYPSGALLVIYRIGLFLLAAYAAVWVLFYYIWHENGLKREVVFLTVLNVAWLVIAVVLKGLKRGCPLRRKIVAVWLCMFMLSALWVNSIVYRTFVSPAGWYAIVLLLIWLNTFLLSYFDEMPVYIREIQAFALGITTWILLYLMVYLLPVYPFALMAAFLFGISLTAFAPLALAWYSWRTVRYMLWPQHRYRWAFLLGTGVSLMIVTCFCIYFGIVQHDIEKRYSQLVKSRDVKDPEMTLARELSGSFMEKRVLKAGIVYTTPLFRPSAPAFGVDETWDVEMCKKGIHDPLVMIAALLCGESSMPPGEGSNCPADVRREIITAI</sequence>
<feature type="transmembrane region" description="Helical" evidence="1">
    <location>
        <begin position="45"/>
        <end position="63"/>
    </location>
</feature>
<dbReference type="EMBL" id="JABAIA010000001">
    <property type="protein sequence ID" value="NLR62996.1"/>
    <property type="molecule type" value="Genomic_DNA"/>
</dbReference>
<feature type="transmembrane region" description="Helical" evidence="1">
    <location>
        <begin position="192"/>
        <end position="217"/>
    </location>
</feature>
<feature type="transmembrane region" description="Helical" evidence="1">
    <location>
        <begin position="102"/>
        <end position="120"/>
    </location>
</feature>
<comment type="caution">
    <text evidence="2">The sequence shown here is derived from an EMBL/GenBank/DDBJ whole genome shotgun (WGS) entry which is preliminary data.</text>
</comment>